<organism evidence="2 3">
    <name type="scientific">Steccherinum ochraceum</name>
    <dbReference type="NCBI Taxonomy" id="92696"/>
    <lineage>
        <taxon>Eukaryota</taxon>
        <taxon>Fungi</taxon>
        <taxon>Dikarya</taxon>
        <taxon>Basidiomycota</taxon>
        <taxon>Agaricomycotina</taxon>
        <taxon>Agaricomycetes</taxon>
        <taxon>Polyporales</taxon>
        <taxon>Steccherinaceae</taxon>
        <taxon>Steccherinum</taxon>
    </lineage>
</organism>
<evidence type="ECO:0000313" key="3">
    <source>
        <dbReference type="Proteomes" id="UP000292702"/>
    </source>
</evidence>
<feature type="region of interest" description="Disordered" evidence="1">
    <location>
        <begin position="153"/>
        <end position="185"/>
    </location>
</feature>
<dbReference type="OrthoDB" id="541883at2759"/>
<sequence length="185" mass="20499">GDLMIEAKDKEQAVLMLYRIYNLHPVAYENLRPEKPPKPFVRSAKSQAVIDGLAAGEEDGEAEVEADGDGEPIGRRTRSGSGSGKGKGKESKGKESKGKEEEGEEGETTTPKKVQETAYTPPSLHQTYQTHPAYIIPTISTLPHQILPIRSQAQEAIQERARGDAEPRRRARARRRRRRWGCEGG</sequence>
<feature type="compositionally biased region" description="Basic and acidic residues" evidence="1">
    <location>
        <begin position="87"/>
        <end position="100"/>
    </location>
</feature>
<gene>
    <name evidence="2" type="ORF">EIP91_009728</name>
</gene>
<evidence type="ECO:0000256" key="1">
    <source>
        <dbReference type="SAM" id="MobiDB-lite"/>
    </source>
</evidence>
<dbReference type="EMBL" id="RWJN01000563">
    <property type="protein sequence ID" value="TCD60653.1"/>
    <property type="molecule type" value="Genomic_DNA"/>
</dbReference>
<feature type="compositionally biased region" description="Basic and acidic residues" evidence="1">
    <location>
        <begin position="157"/>
        <end position="168"/>
    </location>
</feature>
<protein>
    <submittedName>
        <fullName evidence="2">Uncharacterized protein</fullName>
    </submittedName>
</protein>
<dbReference type="Proteomes" id="UP000292702">
    <property type="component" value="Unassembled WGS sequence"/>
</dbReference>
<evidence type="ECO:0000313" key="2">
    <source>
        <dbReference type="EMBL" id="TCD60653.1"/>
    </source>
</evidence>
<dbReference type="AlphaFoldDB" id="A0A4R0R3Z0"/>
<keyword evidence="3" id="KW-1185">Reference proteome</keyword>
<proteinExistence type="predicted"/>
<feature type="non-terminal residue" evidence="2">
    <location>
        <position position="1"/>
    </location>
</feature>
<comment type="caution">
    <text evidence="2">The sequence shown here is derived from an EMBL/GenBank/DDBJ whole genome shotgun (WGS) entry which is preliminary data.</text>
</comment>
<name>A0A4R0R3Z0_9APHY</name>
<reference evidence="2 3" key="1">
    <citation type="submission" date="2018-11" db="EMBL/GenBank/DDBJ databases">
        <title>Genome assembly of Steccherinum ochraceum LE-BIN_3174, the white-rot fungus of the Steccherinaceae family (The Residual Polyporoid clade, Polyporales, Basidiomycota).</title>
        <authorList>
            <person name="Fedorova T.V."/>
            <person name="Glazunova O.A."/>
            <person name="Landesman E.O."/>
            <person name="Moiseenko K.V."/>
            <person name="Psurtseva N.V."/>
            <person name="Savinova O.S."/>
            <person name="Shakhova N.V."/>
            <person name="Tyazhelova T.V."/>
            <person name="Vasina D.V."/>
        </authorList>
    </citation>
    <scope>NUCLEOTIDE SEQUENCE [LARGE SCALE GENOMIC DNA]</scope>
    <source>
        <strain evidence="2 3">LE-BIN_3174</strain>
    </source>
</reference>
<feature type="compositionally biased region" description="Polar residues" evidence="1">
    <location>
        <begin position="108"/>
        <end position="125"/>
    </location>
</feature>
<feature type="region of interest" description="Disordered" evidence="1">
    <location>
        <begin position="51"/>
        <end position="125"/>
    </location>
</feature>
<accession>A0A4R0R3Z0</accession>
<feature type="compositionally biased region" description="Acidic residues" evidence="1">
    <location>
        <begin position="56"/>
        <end position="70"/>
    </location>
</feature>
<feature type="compositionally biased region" description="Basic residues" evidence="1">
    <location>
        <begin position="169"/>
        <end position="179"/>
    </location>
</feature>